<evidence type="ECO:0000256" key="12">
    <source>
        <dbReference type="ARBA" id="ARBA00049645"/>
    </source>
</evidence>
<comment type="similarity">
    <text evidence="2">Belongs to the GMC oxidoreductase family.</text>
</comment>
<evidence type="ECO:0000256" key="1">
    <source>
        <dbReference type="ARBA" id="ARBA00001974"/>
    </source>
</evidence>
<dbReference type="InterPro" id="IPR000172">
    <property type="entry name" value="GMC_OxRdtase_N"/>
</dbReference>
<protein>
    <recommendedName>
        <fullName evidence="14">Cholesterol oxidase</fullName>
        <ecNumber evidence="13">1.1.3.6</ecNumber>
        <ecNumber evidence="11">5.3.3.1</ecNumber>
    </recommendedName>
    <alternativeName>
        <fullName evidence="15">Cholesterol isomerase</fullName>
    </alternativeName>
</protein>
<dbReference type="KEGG" id="msaa:QYS49_34455"/>
<evidence type="ECO:0000313" key="18">
    <source>
        <dbReference type="EMBL" id="WMN12730.1"/>
    </source>
</evidence>
<evidence type="ECO:0000256" key="14">
    <source>
        <dbReference type="ARBA" id="ARBA00049744"/>
    </source>
</evidence>
<evidence type="ECO:0000256" key="13">
    <source>
        <dbReference type="ARBA" id="ARBA00049723"/>
    </source>
</evidence>
<keyword evidence="9" id="KW-0753">Steroid metabolism</keyword>
<evidence type="ECO:0000256" key="11">
    <source>
        <dbReference type="ARBA" id="ARBA00038856"/>
    </source>
</evidence>
<evidence type="ECO:0000256" key="10">
    <source>
        <dbReference type="ARBA" id="ARBA00023235"/>
    </source>
</evidence>
<dbReference type="SUPFAM" id="SSF51905">
    <property type="entry name" value="FAD/NAD(P)-binding domain"/>
    <property type="match status" value="1"/>
</dbReference>
<dbReference type="Proteomes" id="UP001230496">
    <property type="component" value="Chromosome"/>
</dbReference>
<evidence type="ECO:0000256" key="3">
    <source>
        <dbReference type="ARBA" id="ARBA00022548"/>
    </source>
</evidence>
<evidence type="ECO:0000256" key="9">
    <source>
        <dbReference type="ARBA" id="ARBA00023221"/>
    </source>
</evidence>
<evidence type="ECO:0000256" key="7">
    <source>
        <dbReference type="ARBA" id="ARBA00023098"/>
    </source>
</evidence>
<dbReference type="InterPro" id="IPR036188">
    <property type="entry name" value="FAD/NAD-bd_sf"/>
</dbReference>
<dbReference type="InterPro" id="IPR052542">
    <property type="entry name" value="Cholesterol_Oxidase"/>
</dbReference>
<feature type="domain" description="Glucose-methanol-choline oxidoreductase C-terminal" evidence="17">
    <location>
        <begin position="456"/>
        <end position="511"/>
    </location>
</feature>
<dbReference type="EC" id="1.1.3.6" evidence="13"/>
<dbReference type="AlphaFoldDB" id="A0AA51NEG2"/>
<evidence type="ECO:0000256" key="15">
    <source>
        <dbReference type="ARBA" id="ARBA00049778"/>
    </source>
</evidence>
<keyword evidence="10" id="KW-0413">Isomerase</keyword>
<dbReference type="PRINTS" id="PR00411">
    <property type="entry name" value="PNDRDTASEI"/>
</dbReference>
<dbReference type="EC" id="5.3.3.1" evidence="11"/>
<reference evidence="18 19" key="1">
    <citation type="submission" date="2023-08" db="EMBL/GenBank/DDBJ databases">
        <title>Comparative genomics and taxonomic characterization of three novel marine species of genus Marivirga.</title>
        <authorList>
            <person name="Muhammad N."/>
            <person name="Kim S.-G."/>
        </authorList>
    </citation>
    <scope>NUCLEOTIDE SEQUENCE [LARGE SCALE GENOMIC DNA]</scope>
    <source>
        <strain evidence="18 19">BDSF4-3</strain>
    </source>
</reference>
<feature type="domain" description="Glucose-methanol-choline oxidoreductase N-terminal" evidence="16">
    <location>
        <begin position="5"/>
        <end position="276"/>
    </location>
</feature>
<dbReference type="GO" id="GO:0008203">
    <property type="term" value="P:cholesterol metabolic process"/>
    <property type="evidence" value="ECO:0007669"/>
    <property type="project" value="UniProtKB-KW"/>
</dbReference>
<dbReference type="EMBL" id="CP129971">
    <property type="protein sequence ID" value="WMN12730.1"/>
    <property type="molecule type" value="Genomic_DNA"/>
</dbReference>
<organism evidence="18 19">
    <name type="scientific">Marivirga salinarum</name>
    <dbReference type="NCBI Taxonomy" id="3059078"/>
    <lineage>
        <taxon>Bacteria</taxon>
        <taxon>Pseudomonadati</taxon>
        <taxon>Bacteroidota</taxon>
        <taxon>Cytophagia</taxon>
        <taxon>Cytophagales</taxon>
        <taxon>Marivirgaceae</taxon>
        <taxon>Marivirga</taxon>
    </lineage>
</organism>
<keyword evidence="19" id="KW-1185">Reference proteome</keyword>
<keyword evidence="7" id="KW-0443">Lipid metabolism</keyword>
<accession>A0AA51NEG2</accession>
<dbReference type="PANTHER" id="PTHR47470:SF1">
    <property type="entry name" value="FAD-DEPENDENT OXIDOREDUCTASE 2 FAD BINDING DOMAIN-CONTAINING PROTEIN"/>
    <property type="match status" value="1"/>
</dbReference>
<keyword evidence="4" id="KW-0285">Flavoprotein</keyword>
<comment type="cofactor">
    <cofactor evidence="1">
        <name>FAD</name>
        <dbReference type="ChEBI" id="CHEBI:57692"/>
    </cofactor>
</comment>
<dbReference type="Gene3D" id="3.50.50.60">
    <property type="entry name" value="FAD/NAD(P)-binding domain"/>
    <property type="match status" value="3"/>
</dbReference>
<name>A0AA51NEG2_9BACT</name>
<evidence type="ECO:0000256" key="6">
    <source>
        <dbReference type="ARBA" id="ARBA00023002"/>
    </source>
</evidence>
<evidence type="ECO:0000256" key="4">
    <source>
        <dbReference type="ARBA" id="ARBA00022630"/>
    </source>
</evidence>
<evidence type="ECO:0000256" key="8">
    <source>
        <dbReference type="ARBA" id="ARBA00023166"/>
    </source>
</evidence>
<dbReference type="Pfam" id="PF00732">
    <property type="entry name" value="GMC_oxred_N"/>
    <property type="match status" value="1"/>
</dbReference>
<evidence type="ECO:0000313" key="19">
    <source>
        <dbReference type="Proteomes" id="UP001230496"/>
    </source>
</evidence>
<dbReference type="GO" id="GO:0016995">
    <property type="term" value="F:cholesterol oxidase activity"/>
    <property type="evidence" value="ECO:0007669"/>
    <property type="project" value="UniProtKB-EC"/>
</dbReference>
<dbReference type="Pfam" id="PF05199">
    <property type="entry name" value="GMC_oxred_C"/>
    <property type="match status" value="1"/>
</dbReference>
<sequence length="531" mass="58435">MDFDYDYIIIGSGFGGSVSALRLSQKGYKVLVVEKGKWYQSKDFAKTNWNLPKWLWLPSLRFFGIMKLTVFRHVAILSGTGVGGGSLVYANTLPVPKTAFYKTGSWASLKDWETELKPYYAIAHKMLGAAENPELFDGDLALQKLAKERNISSQFEATKVAVYFGKPGVEVEDPYFGGKGPKRTGCTFCGGCMTGCRYDAKNTLDKNYLHLAQQEGAEILAEQEVIDVKPIENKEGSDGYHVQLQSSTKFFKTKKSLTANGVIFSGGVMGTVKLLLKLKKKGSLPLLSNKTGEEIRTNNETLISVSSLEKNINVSKGVAIGSILHTDENTHLEICRYSEGSGFWKLLHLPMSQGNTIFKRIGNTFVNMFKSPVRYFRTYWLNSWSKRTVILLFMQSVDSTINFKRGWLGNMVSKVGNGKPPSPDIPESAQLTKDYAKIINGNATAFSLETLAGIPSTAHILGGAVMGEDAEKGVIDRSNNVFGYKNMMVIDGSMISANPGVNPSLSITAIAEHAMDQVPEKSKIHAGFEKE</sequence>
<evidence type="ECO:0000259" key="17">
    <source>
        <dbReference type="Pfam" id="PF05199"/>
    </source>
</evidence>
<comment type="pathway">
    <text evidence="12">Steroid metabolism; cholesterol degradation.</text>
</comment>
<dbReference type="GO" id="GO:0004769">
    <property type="term" value="F:steroid Delta-isomerase activity"/>
    <property type="evidence" value="ECO:0007669"/>
    <property type="project" value="UniProtKB-EC"/>
</dbReference>
<evidence type="ECO:0000256" key="5">
    <source>
        <dbReference type="ARBA" id="ARBA00022827"/>
    </source>
</evidence>
<dbReference type="GO" id="GO:0050660">
    <property type="term" value="F:flavin adenine dinucleotide binding"/>
    <property type="evidence" value="ECO:0007669"/>
    <property type="project" value="InterPro"/>
</dbReference>
<keyword evidence="6" id="KW-0560">Oxidoreductase</keyword>
<keyword evidence="3" id="KW-0153">Cholesterol metabolism</keyword>
<proteinExistence type="inferred from homology"/>
<gene>
    <name evidence="18" type="ORF">QYS49_34455</name>
</gene>
<dbReference type="RefSeq" id="WP_308350985.1">
    <property type="nucleotide sequence ID" value="NZ_CP129971.1"/>
</dbReference>
<keyword evidence="8" id="KW-1207">Sterol metabolism</keyword>
<dbReference type="PANTHER" id="PTHR47470">
    <property type="entry name" value="CHOLESTEROL OXIDASE"/>
    <property type="match status" value="1"/>
</dbReference>
<evidence type="ECO:0000259" key="16">
    <source>
        <dbReference type="Pfam" id="PF00732"/>
    </source>
</evidence>
<evidence type="ECO:0000256" key="2">
    <source>
        <dbReference type="ARBA" id="ARBA00010790"/>
    </source>
</evidence>
<dbReference type="InterPro" id="IPR007867">
    <property type="entry name" value="GMC_OxRtase_C"/>
</dbReference>
<keyword evidence="5" id="KW-0274">FAD</keyword>